<dbReference type="PANTHER" id="PTHR43280">
    <property type="entry name" value="ARAC-FAMILY TRANSCRIPTIONAL REGULATOR"/>
    <property type="match status" value="1"/>
</dbReference>
<dbReference type="Proteomes" id="UP000824023">
    <property type="component" value="Unassembled WGS sequence"/>
</dbReference>
<reference evidence="5" key="2">
    <citation type="submission" date="2021-04" db="EMBL/GenBank/DDBJ databases">
        <authorList>
            <person name="Gilroy R."/>
        </authorList>
    </citation>
    <scope>NUCLEOTIDE SEQUENCE</scope>
    <source>
        <strain evidence="5">ChiHjej12B11-24981</strain>
    </source>
</reference>
<dbReference type="SUPFAM" id="SSF46689">
    <property type="entry name" value="Homeodomain-like"/>
    <property type="match status" value="1"/>
</dbReference>
<sequence length="161" mass="18628">MITPSVMTKINAIEKFGFATITGEPKEAYNEEIPKLSATPKMKLLYENILFVLENKRVYLDKDINLTKLSQMLFTNTTYLSKVVNKFFGCNLKTLLNSYRVEYAKQLLRNENCSMNELAARCGFLSRSTFYATFMKFEHMTPTDYRVNARTQALRASVNEE</sequence>
<dbReference type="SMART" id="SM00342">
    <property type="entry name" value="HTH_ARAC"/>
    <property type="match status" value="1"/>
</dbReference>
<accession>A0A9D2A2S6</accession>
<dbReference type="Gene3D" id="1.10.10.60">
    <property type="entry name" value="Homeodomain-like"/>
    <property type="match status" value="2"/>
</dbReference>
<dbReference type="EMBL" id="DXCK01000046">
    <property type="protein sequence ID" value="HIZ01198.1"/>
    <property type="molecule type" value="Genomic_DNA"/>
</dbReference>
<gene>
    <name evidence="5" type="ORF">H9819_02960</name>
</gene>
<dbReference type="InterPro" id="IPR009057">
    <property type="entry name" value="Homeodomain-like_sf"/>
</dbReference>
<protein>
    <submittedName>
        <fullName evidence="5">AraC family transcriptional regulator</fullName>
    </submittedName>
</protein>
<keyword evidence="1" id="KW-0805">Transcription regulation</keyword>
<dbReference type="Pfam" id="PF12833">
    <property type="entry name" value="HTH_18"/>
    <property type="match status" value="1"/>
</dbReference>
<feature type="domain" description="HTH araC/xylS-type" evidence="4">
    <location>
        <begin position="47"/>
        <end position="148"/>
    </location>
</feature>
<dbReference type="AlphaFoldDB" id="A0A9D2A2S6"/>
<keyword evidence="2" id="KW-0238">DNA-binding</keyword>
<dbReference type="PROSITE" id="PS01124">
    <property type="entry name" value="HTH_ARAC_FAMILY_2"/>
    <property type="match status" value="1"/>
</dbReference>
<keyword evidence="3" id="KW-0804">Transcription</keyword>
<dbReference type="GO" id="GO:0043565">
    <property type="term" value="F:sequence-specific DNA binding"/>
    <property type="evidence" value="ECO:0007669"/>
    <property type="project" value="InterPro"/>
</dbReference>
<evidence type="ECO:0000313" key="5">
    <source>
        <dbReference type="EMBL" id="HIZ01198.1"/>
    </source>
</evidence>
<organism evidence="5 6">
    <name type="scientific">Candidatus Bacteroides merdipullorum</name>
    <dbReference type="NCBI Taxonomy" id="2838474"/>
    <lineage>
        <taxon>Bacteria</taxon>
        <taxon>Pseudomonadati</taxon>
        <taxon>Bacteroidota</taxon>
        <taxon>Bacteroidia</taxon>
        <taxon>Bacteroidales</taxon>
        <taxon>Bacteroidaceae</taxon>
        <taxon>Bacteroides</taxon>
    </lineage>
</organism>
<dbReference type="GO" id="GO:0003700">
    <property type="term" value="F:DNA-binding transcription factor activity"/>
    <property type="evidence" value="ECO:0007669"/>
    <property type="project" value="InterPro"/>
</dbReference>
<evidence type="ECO:0000313" key="6">
    <source>
        <dbReference type="Proteomes" id="UP000824023"/>
    </source>
</evidence>
<comment type="caution">
    <text evidence="5">The sequence shown here is derived from an EMBL/GenBank/DDBJ whole genome shotgun (WGS) entry which is preliminary data.</text>
</comment>
<name>A0A9D2A2S6_9BACE</name>
<dbReference type="PANTHER" id="PTHR43280:SF29">
    <property type="entry name" value="ARAC-FAMILY TRANSCRIPTIONAL REGULATOR"/>
    <property type="match status" value="1"/>
</dbReference>
<evidence type="ECO:0000256" key="1">
    <source>
        <dbReference type="ARBA" id="ARBA00023015"/>
    </source>
</evidence>
<evidence type="ECO:0000256" key="3">
    <source>
        <dbReference type="ARBA" id="ARBA00023163"/>
    </source>
</evidence>
<dbReference type="InterPro" id="IPR018060">
    <property type="entry name" value="HTH_AraC"/>
</dbReference>
<evidence type="ECO:0000259" key="4">
    <source>
        <dbReference type="PROSITE" id="PS01124"/>
    </source>
</evidence>
<reference evidence="5" key="1">
    <citation type="journal article" date="2021" name="PeerJ">
        <title>Extensive microbial diversity within the chicken gut microbiome revealed by metagenomics and culture.</title>
        <authorList>
            <person name="Gilroy R."/>
            <person name="Ravi A."/>
            <person name="Getino M."/>
            <person name="Pursley I."/>
            <person name="Horton D.L."/>
            <person name="Alikhan N.F."/>
            <person name="Baker D."/>
            <person name="Gharbi K."/>
            <person name="Hall N."/>
            <person name="Watson M."/>
            <person name="Adriaenssens E.M."/>
            <person name="Foster-Nyarko E."/>
            <person name="Jarju S."/>
            <person name="Secka A."/>
            <person name="Antonio M."/>
            <person name="Oren A."/>
            <person name="Chaudhuri R.R."/>
            <person name="La Ragione R."/>
            <person name="Hildebrand F."/>
            <person name="Pallen M.J."/>
        </authorList>
    </citation>
    <scope>NUCLEOTIDE SEQUENCE</scope>
    <source>
        <strain evidence="5">ChiHjej12B11-24981</strain>
    </source>
</reference>
<proteinExistence type="predicted"/>
<evidence type="ECO:0000256" key="2">
    <source>
        <dbReference type="ARBA" id="ARBA00023125"/>
    </source>
</evidence>